<proteinExistence type="predicted"/>
<sequence length="341" mass="37235">MARRGSRPSPADGLPRQRPEASGARPSRSGASPSASGVRRRWDPEGPYDLLSSLHVLRRGPYDPTCRVVDGAVWRTMRTPAGPVTLRIAARGGGTGARVEAEAWGTGAEWSLDRLPALLGADDDPGAFVAHHDLLREAHRRNPGLRLVRTGQVMESLIPSVLEQKVTAEEAHRAWRRLVRRFGEPAPGPREDLHVLPAPRTWALIPSWEWHRAGVDSKRSATILRAVQRWSRMEEAARMDLDAAVARLCVIPGIGPWTAAETLQRSNGAADALTVGDLHLPGIVGYALTGRRGCDDDGMLELLAPYAAQGQRHRAARLLLTTGRIPPRRVPKMPRTDIATL</sequence>
<evidence type="ECO:0000313" key="5">
    <source>
        <dbReference type="Proteomes" id="UP001183414"/>
    </source>
</evidence>
<dbReference type="Proteomes" id="UP001183414">
    <property type="component" value="Unassembled WGS sequence"/>
</dbReference>
<dbReference type="InterPro" id="IPR051912">
    <property type="entry name" value="Alkylbase_DNA_Glycosylase/TA"/>
</dbReference>
<dbReference type="RefSeq" id="WP_311675958.1">
    <property type="nucleotide sequence ID" value="NZ_JAVREQ010000035.1"/>
</dbReference>
<keyword evidence="2" id="KW-0234">DNA repair</keyword>
<dbReference type="InterPro" id="IPR011257">
    <property type="entry name" value="DNA_glycosylase"/>
</dbReference>
<organism evidence="4 5">
    <name type="scientific">Streptomyces hazeniae</name>
    <dbReference type="NCBI Taxonomy" id="3075538"/>
    <lineage>
        <taxon>Bacteria</taxon>
        <taxon>Bacillati</taxon>
        <taxon>Actinomycetota</taxon>
        <taxon>Actinomycetes</taxon>
        <taxon>Kitasatosporales</taxon>
        <taxon>Streptomycetaceae</taxon>
        <taxon>Streptomyces</taxon>
    </lineage>
</organism>
<evidence type="ECO:0000313" key="4">
    <source>
        <dbReference type="EMBL" id="MDT0382365.1"/>
    </source>
</evidence>
<gene>
    <name evidence="4" type="ORF">RM572_26755</name>
</gene>
<evidence type="ECO:0000256" key="1">
    <source>
        <dbReference type="ARBA" id="ARBA00022763"/>
    </source>
</evidence>
<keyword evidence="1" id="KW-0227">DNA damage</keyword>
<keyword evidence="5" id="KW-1185">Reference proteome</keyword>
<evidence type="ECO:0000256" key="2">
    <source>
        <dbReference type="ARBA" id="ARBA00023204"/>
    </source>
</evidence>
<evidence type="ECO:0000256" key="3">
    <source>
        <dbReference type="SAM" id="MobiDB-lite"/>
    </source>
</evidence>
<dbReference type="SUPFAM" id="SSF48150">
    <property type="entry name" value="DNA-glycosylase"/>
    <property type="match status" value="1"/>
</dbReference>
<accession>A0ABU2NZF1</accession>
<dbReference type="Gene3D" id="1.10.340.30">
    <property type="entry name" value="Hypothetical protein, domain 2"/>
    <property type="match status" value="1"/>
</dbReference>
<name>A0ABU2NZF1_9ACTN</name>
<dbReference type="PANTHER" id="PTHR43003:SF6">
    <property type="entry name" value="DNA GLYCOSYLASE"/>
    <property type="match status" value="1"/>
</dbReference>
<dbReference type="PANTHER" id="PTHR43003">
    <property type="entry name" value="DNA-3-METHYLADENINE GLYCOSYLASE"/>
    <property type="match status" value="1"/>
</dbReference>
<comment type="caution">
    <text evidence="4">The sequence shown here is derived from an EMBL/GenBank/DDBJ whole genome shotgun (WGS) entry which is preliminary data.</text>
</comment>
<dbReference type="EMBL" id="JAVREQ010000035">
    <property type="protein sequence ID" value="MDT0382365.1"/>
    <property type="molecule type" value="Genomic_DNA"/>
</dbReference>
<protein>
    <submittedName>
        <fullName evidence="4">DNA-3-methyladenine glycosylase 2 family protein</fullName>
    </submittedName>
</protein>
<feature type="region of interest" description="Disordered" evidence="3">
    <location>
        <begin position="1"/>
        <end position="43"/>
    </location>
</feature>
<reference evidence="5" key="1">
    <citation type="submission" date="2023-07" db="EMBL/GenBank/DDBJ databases">
        <title>30 novel species of actinomycetes from the DSMZ collection.</title>
        <authorList>
            <person name="Nouioui I."/>
        </authorList>
    </citation>
    <scope>NUCLEOTIDE SEQUENCE [LARGE SCALE GENOMIC DNA]</scope>
    <source>
        <strain evidence="5">DSM 42041</strain>
    </source>
</reference>
<feature type="compositionally biased region" description="Low complexity" evidence="3">
    <location>
        <begin position="21"/>
        <end position="37"/>
    </location>
</feature>